<feature type="binding site" evidence="9">
    <location>
        <position position="100"/>
    </location>
    <ligand>
        <name>Zn(2+)</name>
        <dbReference type="ChEBI" id="CHEBI:29105"/>
        <note>catalytic</note>
    </ligand>
</feature>
<evidence type="ECO:0000256" key="2">
    <source>
        <dbReference type="ARBA" id="ARBA00022670"/>
    </source>
</evidence>
<dbReference type="GO" id="GO:0006508">
    <property type="term" value="P:proteolysis"/>
    <property type="evidence" value="ECO:0007669"/>
    <property type="project" value="UniProtKB-KW"/>
</dbReference>
<feature type="active site" description="Proton donor/acceptor" evidence="9">
    <location>
        <position position="156"/>
    </location>
</feature>
<dbReference type="EMBL" id="QGLF01000003">
    <property type="protein sequence ID" value="PWR20569.1"/>
    <property type="molecule type" value="Genomic_DNA"/>
</dbReference>
<dbReference type="SUPFAM" id="SSF55166">
    <property type="entry name" value="Hedgehog/DD-peptidase"/>
    <property type="match status" value="1"/>
</dbReference>
<dbReference type="GO" id="GO:0008237">
    <property type="term" value="F:metallopeptidase activity"/>
    <property type="evidence" value="ECO:0007669"/>
    <property type="project" value="UniProtKB-KW"/>
</dbReference>
<dbReference type="CDD" id="cd14840">
    <property type="entry name" value="D-Ala-D-Ala_dipeptidase_Aad"/>
    <property type="match status" value="1"/>
</dbReference>
<comment type="cofactor">
    <cofactor evidence="9">
        <name>Zn(2+)</name>
        <dbReference type="ChEBI" id="CHEBI:29105"/>
    </cofactor>
    <text evidence="9">Binds 1 zinc ion per subunit.</text>
</comment>
<keyword evidence="4 9" id="KW-0378">Hydrolase</keyword>
<accession>A0A317E0T0</accession>
<protein>
    <recommendedName>
        <fullName evidence="9">D-alanyl-D-alanine dipeptidase</fullName>
        <shortName evidence="9">D-Ala-D-Ala dipeptidase</shortName>
        <ecNumber evidence="9">3.4.13.22</ecNumber>
    </recommendedName>
</protein>
<dbReference type="InterPro" id="IPR009045">
    <property type="entry name" value="Zn_M74/Hedgehog-like"/>
</dbReference>
<sequence length="184" mass="19888">MLTEITAGPQGPFIQLAYATAENITGVPIYGRAACYLHPEAAAAFSRARAAARAIGLDLLVFDAFRPTEAQWKLWDALPDPTFIADPRLGSTHGRGIAVDLTLALPDGTPLDMGTGFDEMTVLSYHAAAVPPEARRNRLLLLGVMVEAGFVHNEYEWWHYNLPDPDTYPLLSDAAAGTGLMPKP</sequence>
<keyword evidence="3 9" id="KW-0479">Metal-binding</keyword>
<evidence type="ECO:0000256" key="3">
    <source>
        <dbReference type="ARBA" id="ARBA00022723"/>
    </source>
</evidence>
<comment type="catalytic activity">
    <reaction evidence="1 9">
        <text>D-alanyl-D-alanine + H2O = 2 D-alanine</text>
        <dbReference type="Rhea" id="RHEA:20661"/>
        <dbReference type="ChEBI" id="CHEBI:15377"/>
        <dbReference type="ChEBI" id="CHEBI:57416"/>
        <dbReference type="ChEBI" id="CHEBI:57822"/>
        <dbReference type="EC" id="3.4.13.22"/>
    </reaction>
</comment>
<dbReference type="Gene3D" id="3.30.1380.10">
    <property type="match status" value="1"/>
</dbReference>
<keyword evidence="6 9" id="KW-0224">Dipeptidase</keyword>
<comment type="similarity">
    <text evidence="9">Belongs to the peptidase M15D family.</text>
</comment>
<dbReference type="Proteomes" id="UP000246077">
    <property type="component" value="Unassembled WGS sequence"/>
</dbReference>
<evidence type="ECO:0000256" key="9">
    <source>
        <dbReference type="HAMAP-Rule" id="MF_01924"/>
    </source>
</evidence>
<proteinExistence type="inferred from homology"/>
<evidence type="ECO:0000256" key="6">
    <source>
        <dbReference type="ARBA" id="ARBA00022997"/>
    </source>
</evidence>
<dbReference type="GO" id="GO:0008270">
    <property type="term" value="F:zinc ion binding"/>
    <property type="evidence" value="ECO:0007669"/>
    <property type="project" value="UniProtKB-UniRule"/>
</dbReference>
<keyword evidence="11" id="KW-1185">Reference proteome</keyword>
<comment type="caution">
    <text evidence="10">The sequence shown here is derived from an EMBL/GenBank/DDBJ whole genome shotgun (WGS) entry which is preliminary data.</text>
</comment>
<dbReference type="Pfam" id="PF01427">
    <property type="entry name" value="Peptidase_M15"/>
    <property type="match status" value="1"/>
</dbReference>
<dbReference type="NCBIfam" id="NF007557">
    <property type="entry name" value="PRK10178.1"/>
    <property type="match status" value="1"/>
</dbReference>
<name>A0A317E0T0_9PROT</name>
<evidence type="ECO:0000256" key="5">
    <source>
        <dbReference type="ARBA" id="ARBA00022833"/>
    </source>
</evidence>
<dbReference type="HAMAP" id="MF_01924">
    <property type="entry name" value="A_A_dipeptidase"/>
    <property type="match status" value="1"/>
</dbReference>
<keyword evidence="8" id="KW-0961">Cell wall biogenesis/degradation</keyword>
<evidence type="ECO:0000256" key="4">
    <source>
        <dbReference type="ARBA" id="ARBA00022801"/>
    </source>
</evidence>
<keyword evidence="5 9" id="KW-0862">Zinc</keyword>
<keyword evidence="7 9" id="KW-0482">Metalloprotease</keyword>
<dbReference type="GO" id="GO:0071555">
    <property type="term" value="P:cell wall organization"/>
    <property type="evidence" value="ECO:0007669"/>
    <property type="project" value="UniProtKB-KW"/>
</dbReference>
<keyword evidence="2 9" id="KW-0645">Protease</keyword>
<dbReference type="OrthoDB" id="9801430at2"/>
<evidence type="ECO:0000256" key="1">
    <source>
        <dbReference type="ARBA" id="ARBA00001362"/>
    </source>
</evidence>
<evidence type="ECO:0000256" key="8">
    <source>
        <dbReference type="ARBA" id="ARBA00023316"/>
    </source>
</evidence>
<feature type="binding site" evidence="9">
    <location>
        <position position="159"/>
    </location>
    <ligand>
        <name>Zn(2+)</name>
        <dbReference type="ChEBI" id="CHEBI:29105"/>
        <note>catalytic</note>
    </ligand>
</feature>
<feature type="binding site" evidence="9">
    <location>
        <position position="93"/>
    </location>
    <ligand>
        <name>Zn(2+)</name>
        <dbReference type="ChEBI" id="CHEBI:29105"/>
        <note>catalytic</note>
    </ligand>
</feature>
<dbReference type="PANTHER" id="PTHR43126:SF1">
    <property type="entry name" value="D-ALANYL-D-ALANINE DIPEPTIDASE"/>
    <property type="match status" value="1"/>
</dbReference>
<evidence type="ECO:0000313" key="11">
    <source>
        <dbReference type="Proteomes" id="UP000246077"/>
    </source>
</evidence>
<organism evidence="10 11">
    <name type="scientific">Zavarzinia compransoris</name>
    <dbReference type="NCBI Taxonomy" id="1264899"/>
    <lineage>
        <taxon>Bacteria</taxon>
        <taxon>Pseudomonadati</taxon>
        <taxon>Pseudomonadota</taxon>
        <taxon>Alphaproteobacteria</taxon>
        <taxon>Rhodospirillales</taxon>
        <taxon>Zavarziniaceae</taxon>
        <taxon>Zavarzinia</taxon>
    </lineage>
</organism>
<dbReference type="InterPro" id="IPR000755">
    <property type="entry name" value="A_A_dipeptidase"/>
</dbReference>
<dbReference type="PANTHER" id="PTHR43126">
    <property type="entry name" value="D-ALANYL-D-ALANINE DIPEPTIDASE"/>
    <property type="match status" value="1"/>
</dbReference>
<evidence type="ECO:0000313" key="10">
    <source>
        <dbReference type="EMBL" id="PWR20569.1"/>
    </source>
</evidence>
<reference evidence="11" key="1">
    <citation type="submission" date="2018-05" db="EMBL/GenBank/DDBJ databases">
        <title>Zavarzinia sp. HR-AS.</title>
        <authorList>
            <person name="Lee Y."/>
            <person name="Jeon C.O."/>
        </authorList>
    </citation>
    <scope>NUCLEOTIDE SEQUENCE [LARGE SCALE GENOMIC DNA]</scope>
    <source>
        <strain evidence="11">DSM 1231</strain>
    </source>
</reference>
<feature type="site" description="Transition state stabilizer" evidence="9">
    <location>
        <position position="66"/>
    </location>
</feature>
<dbReference type="PIRSF" id="PIRSF026671">
    <property type="entry name" value="AA_dipeptidase"/>
    <property type="match status" value="1"/>
</dbReference>
<gene>
    <name evidence="9" type="primary">ddpX</name>
    <name evidence="10" type="ORF">DKG75_11210</name>
</gene>
<dbReference type="GO" id="GO:0160237">
    <property type="term" value="F:D-Ala-D-Ala dipeptidase activity"/>
    <property type="evidence" value="ECO:0007669"/>
    <property type="project" value="UniProtKB-EC"/>
</dbReference>
<comment type="function">
    <text evidence="9">Catalyzes hydrolysis of the D-alanyl-D-alanine dipeptide.</text>
</comment>
<dbReference type="RefSeq" id="WP_109921213.1">
    <property type="nucleotide sequence ID" value="NZ_QGLF01000003.1"/>
</dbReference>
<dbReference type="AlphaFoldDB" id="A0A317E0T0"/>
<evidence type="ECO:0000256" key="7">
    <source>
        <dbReference type="ARBA" id="ARBA00023049"/>
    </source>
</evidence>
<dbReference type="EC" id="3.4.13.22" evidence="9"/>